<proteinExistence type="predicted"/>
<dbReference type="Pfam" id="PF03619">
    <property type="entry name" value="Solute_trans_a"/>
    <property type="match status" value="1"/>
</dbReference>
<sequence length="508" mass="57946">MMLVPLERRMSWTTCNTTLEDDSISEVALWHNGLTFHRLGLILCAAFGLVAICCSVFLMFAHATHYSKPREQRHIIRILFMVPIYSVASFLCFLYYRKSVYFEVLCECYEAFAISAFFTLLCHYIAPDLHTQKDYFRTIRPQPWLWPLNWFAKCCGGERGCWRTPRSGLTWFNIIWICIFQYCVIRVSMTIVAVVTEAFGRYCEASLSPAYSHVWTLVIESIAVSIAMYCLIQFYVQIRLDVAQYSPFLKILSIKLVIFLSFWQTTVISFLTSSGAMSPSEKVGYQDIKIGIPNLLICLEMSIFAVLHFWAFPFQPYRLKNQQTSEDPQYVNGKVDYHGGPMGIKAFMDAFNPWDLVKAVGRGFRWLFVGVKTRTQDPSYMNQEGTSFSLKNSDVPSPHTSTPGPTSTAYMGASGEEGEELLSHAQANPTSYHHPAPSETEIGVVHSYHDEESQNRYYSQRYDDSPPPAAHALASAEPRPISPQAYNPYNAYNPHNAYNAYNPQQHSP</sequence>
<organism evidence="7 8">
    <name type="scientific">Talaromyces islandicus</name>
    <name type="common">Penicillium islandicum</name>
    <dbReference type="NCBI Taxonomy" id="28573"/>
    <lineage>
        <taxon>Eukaryota</taxon>
        <taxon>Fungi</taxon>
        <taxon>Dikarya</taxon>
        <taxon>Ascomycota</taxon>
        <taxon>Pezizomycotina</taxon>
        <taxon>Eurotiomycetes</taxon>
        <taxon>Eurotiomycetidae</taxon>
        <taxon>Eurotiales</taxon>
        <taxon>Trichocomaceae</taxon>
        <taxon>Talaromyces</taxon>
        <taxon>Talaromyces sect. Islandici</taxon>
    </lineage>
</organism>
<dbReference type="PANTHER" id="PTHR23423">
    <property type="entry name" value="ORGANIC SOLUTE TRANSPORTER-RELATED"/>
    <property type="match status" value="1"/>
</dbReference>
<evidence type="ECO:0000313" key="8">
    <source>
        <dbReference type="Proteomes" id="UP000054383"/>
    </source>
</evidence>
<feature type="region of interest" description="Disordered" evidence="5">
    <location>
        <begin position="453"/>
        <end position="508"/>
    </location>
</feature>
<feature type="compositionally biased region" description="Low complexity" evidence="5">
    <location>
        <begin position="396"/>
        <end position="408"/>
    </location>
</feature>
<keyword evidence="8" id="KW-1185">Reference proteome</keyword>
<dbReference type="OMA" id="HAIYFQV"/>
<feature type="transmembrane region" description="Helical" evidence="6">
    <location>
        <begin position="75"/>
        <end position="96"/>
    </location>
</feature>
<feature type="transmembrane region" description="Helical" evidence="6">
    <location>
        <begin position="169"/>
        <end position="194"/>
    </location>
</feature>
<evidence type="ECO:0000256" key="4">
    <source>
        <dbReference type="ARBA" id="ARBA00023136"/>
    </source>
</evidence>
<feature type="region of interest" description="Disordered" evidence="5">
    <location>
        <begin position="379"/>
        <end position="420"/>
    </location>
</feature>
<keyword evidence="2 6" id="KW-0812">Transmembrane</keyword>
<evidence type="ECO:0000256" key="5">
    <source>
        <dbReference type="SAM" id="MobiDB-lite"/>
    </source>
</evidence>
<evidence type="ECO:0000256" key="2">
    <source>
        <dbReference type="ARBA" id="ARBA00022692"/>
    </source>
</evidence>
<reference evidence="7 8" key="1">
    <citation type="submission" date="2015-04" db="EMBL/GenBank/DDBJ databases">
        <authorList>
            <person name="Syromyatnikov M.Y."/>
            <person name="Popov V.N."/>
        </authorList>
    </citation>
    <scope>NUCLEOTIDE SEQUENCE [LARGE SCALE GENOMIC DNA]</scope>
    <source>
        <strain evidence="7">WF-38-12</strain>
    </source>
</reference>
<dbReference type="Proteomes" id="UP000054383">
    <property type="component" value="Unassembled WGS sequence"/>
</dbReference>
<dbReference type="AlphaFoldDB" id="A0A0U1LX14"/>
<feature type="transmembrane region" description="Helical" evidence="6">
    <location>
        <begin position="291"/>
        <end position="312"/>
    </location>
</feature>
<feature type="compositionally biased region" description="Polar residues" evidence="5">
    <location>
        <begin position="379"/>
        <end position="395"/>
    </location>
</feature>
<gene>
    <name evidence="7" type="ORF">PISL3812_04135</name>
</gene>
<evidence type="ECO:0000313" key="7">
    <source>
        <dbReference type="EMBL" id="CRG87120.1"/>
    </source>
</evidence>
<name>A0A0U1LX14_TALIS</name>
<dbReference type="InterPro" id="IPR005178">
    <property type="entry name" value="Ostalpha/TMEM184C"/>
</dbReference>
<feature type="transmembrane region" description="Helical" evidence="6">
    <location>
        <begin position="39"/>
        <end position="63"/>
    </location>
</feature>
<feature type="compositionally biased region" description="Low complexity" evidence="5">
    <location>
        <begin position="470"/>
        <end position="508"/>
    </location>
</feature>
<comment type="subcellular location">
    <subcellularLocation>
        <location evidence="1">Membrane</location>
        <topology evidence="1">Multi-pass membrane protein</topology>
    </subcellularLocation>
</comment>
<evidence type="ECO:0000256" key="6">
    <source>
        <dbReference type="SAM" id="Phobius"/>
    </source>
</evidence>
<dbReference type="SMART" id="SM01417">
    <property type="entry name" value="Solute_trans_a"/>
    <property type="match status" value="1"/>
</dbReference>
<dbReference type="GO" id="GO:0016020">
    <property type="term" value="C:membrane"/>
    <property type="evidence" value="ECO:0007669"/>
    <property type="project" value="UniProtKB-SubCell"/>
</dbReference>
<feature type="transmembrane region" description="Helical" evidence="6">
    <location>
        <begin position="214"/>
        <end position="236"/>
    </location>
</feature>
<feature type="transmembrane region" description="Helical" evidence="6">
    <location>
        <begin position="248"/>
        <end position="271"/>
    </location>
</feature>
<dbReference type="EMBL" id="CVMT01000003">
    <property type="protein sequence ID" value="CRG87120.1"/>
    <property type="molecule type" value="Genomic_DNA"/>
</dbReference>
<keyword evidence="3 6" id="KW-1133">Transmembrane helix</keyword>
<evidence type="ECO:0000256" key="1">
    <source>
        <dbReference type="ARBA" id="ARBA00004141"/>
    </source>
</evidence>
<accession>A0A0U1LX14</accession>
<protein>
    <submittedName>
        <fullName evidence="7">Transmembrane protein 184C</fullName>
    </submittedName>
</protein>
<evidence type="ECO:0000256" key="3">
    <source>
        <dbReference type="ARBA" id="ARBA00022989"/>
    </source>
</evidence>
<keyword evidence="4 6" id="KW-0472">Membrane</keyword>
<dbReference type="OrthoDB" id="5348404at2759"/>